<keyword evidence="3" id="KW-1185">Reference proteome</keyword>
<dbReference type="PANTHER" id="PTHR43591">
    <property type="entry name" value="METHYLTRANSFERASE"/>
    <property type="match status" value="1"/>
</dbReference>
<evidence type="ECO:0000313" key="3">
    <source>
        <dbReference type="Proteomes" id="UP000693952"/>
    </source>
</evidence>
<reference evidence="2" key="1">
    <citation type="submission" date="2021-06" db="EMBL/GenBank/DDBJ databases">
        <title>Updating the genus Pseudomonas: Description of 43 new species and partition of the Pseudomonas putida group.</title>
        <authorList>
            <person name="Girard L."/>
            <person name="Lood C."/>
            <person name="Vandamme P."/>
            <person name="Rokni-Zadeh H."/>
            <person name="van Noort V."/>
            <person name="Hofte M."/>
            <person name="Lavigne R."/>
            <person name="De Mot R."/>
        </authorList>
    </citation>
    <scope>NUCLEOTIDE SEQUENCE</scope>
    <source>
        <strain evidence="2">CMR12a</strain>
    </source>
</reference>
<keyword evidence="2" id="KW-0489">Methyltransferase</keyword>
<dbReference type="Pfam" id="PF08241">
    <property type="entry name" value="Methyltransf_11"/>
    <property type="match status" value="1"/>
</dbReference>
<protein>
    <submittedName>
        <fullName evidence="2">Methyltransferase domain-containing protein</fullName>
    </submittedName>
</protein>
<feature type="domain" description="Methyltransferase type 11" evidence="1">
    <location>
        <begin position="53"/>
        <end position="145"/>
    </location>
</feature>
<dbReference type="InterPro" id="IPR013216">
    <property type="entry name" value="Methyltransf_11"/>
</dbReference>
<organism evidence="2 3">
    <name type="scientific">Pseudomonas sessilinigenes</name>
    <dbReference type="NCBI Taxonomy" id="658629"/>
    <lineage>
        <taxon>Bacteria</taxon>
        <taxon>Pseudomonadati</taxon>
        <taxon>Pseudomonadota</taxon>
        <taxon>Gammaproteobacteria</taxon>
        <taxon>Pseudomonadales</taxon>
        <taxon>Pseudomonadaceae</taxon>
        <taxon>Pseudomonas</taxon>
    </lineage>
</organism>
<gene>
    <name evidence="2" type="ORF">KSS89_05785</name>
</gene>
<dbReference type="InterPro" id="IPR029063">
    <property type="entry name" value="SAM-dependent_MTases_sf"/>
</dbReference>
<keyword evidence="2" id="KW-0808">Transferase</keyword>
<evidence type="ECO:0000259" key="1">
    <source>
        <dbReference type="Pfam" id="PF08241"/>
    </source>
</evidence>
<proteinExistence type="predicted"/>
<accession>A0ABX8MT60</accession>
<dbReference type="RefSeq" id="WP_124345774.1">
    <property type="nucleotide sequence ID" value="NZ_CP027706.1"/>
</dbReference>
<dbReference type="EMBL" id="CP077074">
    <property type="protein sequence ID" value="QXH41730.1"/>
    <property type="molecule type" value="Genomic_DNA"/>
</dbReference>
<dbReference type="Proteomes" id="UP000693952">
    <property type="component" value="Chromosome"/>
</dbReference>
<dbReference type="Gene3D" id="3.40.50.150">
    <property type="entry name" value="Vaccinia Virus protein VP39"/>
    <property type="match status" value="1"/>
</dbReference>
<evidence type="ECO:0000313" key="2">
    <source>
        <dbReference type="EMBL" id="QXH41730.1"/>
    </source>
</evidence>
<dbReference type="SUPFAM" id="SSF53335">
    <property type="entry name" value="S-adenosyl-L-methionine-dependent methyltransferases"/>
    <property type="match status" value="1"/>
</dbReference>
<dbReference type="GO" id="GO:0032259">
    <property type="term" value="P:methylation"/>
    <property type="evidence" value="ECO:0007669"/>
    <property type="project" value="UniProtKB-KW"/>
</dbReference>
<sequence>MNPVERFLQDFHQRHPGTTPLVFSALELPGRGSSYDILASTLHSTASSKSQLLDLGCGDGFLLDLLARKFPQAQLFGIDMSPTELKAARIRLGQTGTLLNERAQELSLSDDSIDATVSHLSLMLMSDIEKVLQEVHRILVSGGQFSAIVGREFLLGELGPCYLRAFRNAAHRDRLPTLPLVDPRTHTQSGWRRLLEDHFTSLQFEELNLEWTPDFDELWESLAYTYDLDRLTPTSQTLMKNELHSATQPLLRADGTLVTGWGLLLIQAKAK</sequence>
<name>A0ABX8MT60_9PSED</name>
<dbReference type="CDD" id="cd02440">
    <property type="entry name" value="AdoMet_MTases"/>
    <property type="match status" value="1"/>
</dbReference>
<dbReference type="GO" id="GO:0008168">
    <property type="term" value="F:methyltransferase activity"/>
    <property type="evidence" value="ECO:0007669"/>
    <property type="project" value="UniProtKB-KW"/>
</dbReference>